<evidence type="ECO:0000256" key="4">
    <source>
        <dbReference type="ARBA" id="ARBA00022801"/>
    </source>
</evidence>
<name>A0A0N4VC03_ENTVE</name>
<dbReference type="AlphaFoldDB" id="A0A0N4VC03"/>
<dbReference type="InterPro" id="IPR004843">
    <property type="entry name" value="Calcineurin-like_PHP"/>
</dbReference>
<dbReference type="InterPro" id="IPR006186">
    <property type="entry name" value="Ser/Thr-sp_prot-phosphatase"/>
</dbReference>
<dbReference type="GO" id="GO:0005634">
    <property type="term" value="C:nucleus"/>
    <property type="evidence" value="ECO:0007669"/>
    <property type="project" value="TreeGrafter"/>
</dbReference>
<proteinExistence type="predicted"/>
<evidence type="ECO:0000313" key="12">
    <source>
        <dbReference type="WBParaSite" id="EVEC_0000807901-mRNA-1"/>
    </source>
</evidence>
<organism evidence="12">
    <name type="scientific">Enterobius vermicularis</name>
    <name type="common">Human pinworm</name>
    <dbReference type="NCBI Taxonomy" id="51028"/>
    <lineage>
        <taxon>Eukaryota</taxon>
        <taxon>Metazoa</taxon>
        <taxon>Ecdysozoa</taxon>
        <taxon>Nematoda</taxon>
        <taxon>Chromadorea</taxon>
        <taxon>Rhabditida</taxon>
        <taxon>Spirurina</taxon>
        <taxon>Oxyuridomorpha</taxon>
        <taxon>Oxyuroidea</taxon>
        <taxon>Oxyuridae</taxon>
        <taxon>Enterobius</taxon>
    </lineage>
</organism>
<keyword evidence="6" id="KW-0464">Manganese</keyword>
<dbReference type="STRING" id="51028.A0A0N4VC03"/>
<evidence type="ECO:0000256" key="5">
    <source>
        <dbReference type="ARBA" id="ARBA00022912"/>
    </source>
</evidence>
<dbReference type="WBParaSite" id="EVEC_0000807901-mRNA-1">
    <property type="protein sequence ID" value="EVEC_0000807901-mRNA-1"/>
    <property type="gene ID" value="EVEC_0000807901"/>
</dbReference>
<dbReference type="GO" id="GO:0004722">
    <property type="term" value="F:protein serine/threonine phosphatase activity"/>
    <property type="evidence" value="ECO:0007669"/>
    <property type="project" value="UniProtKB-EC"/>
</dbReference>
<feature type="domain" description="Serine/threonine specific protein phosphatases" evidence="9">
    <location>
        <begin position="13"/>
        <end position="210"/>
    </location>
</feature>
<dbReference type="PANTHER" id="PTHR11668:SF300">
    <property type="entry name" value="SERINE_THREONINE-PROTEIN PHOSPHATASE"/>
    <property type="match status" value="1"/>
</dbReference>
<reference evidence="12" key="1">
    <citation type="submission" date="2017-02" db="UniProtKB">
        <authorList>
            <consortium name="WormBaseParasite"/>
        </authorList>
    </citation>
    <scope>IDENTIFICATION</scope>
</reference>
<evidence type="ECO:0000256" key="6">
    <source>
        <dbReference type="ARBA" id="ARBA00023211"/>
    </source>
</evidence>
<dbReference type="Proteomes" id="UP000274131">
    <property type="component" value="Unassembled WGS sequence"/>
</dbReference>
<dbReference type="InterPro" id="IPR050341">
    <property type="entry name" value="PP1_catalytic_subunit"/>
</dbReference>
<evidence type="ECO:0000313" key="10">
    <source>
        <dbReference type="EMBL" id="VDD92812.1"/>
    </source>
</evidence>
<dbReference type="Gene3D" id="3.60.21.10">
    <property type="match status" value="1"/>
</dbReference>
<dbReference type="PANTHER" id="PTHR11668">
    <property type="entry name" value="SERINE/THREONINE PROTEIN PHOSPHATASE"/>
    <property type="match status" value="1"/>
</dbReference>
<evidence type="ECO:0000259" key="9">
    <source>
        <dbReference type="SMART" id="SM00156"/>
    </source>
</evidence>
<keyword evidence="3" id="KW-0479">Metal-binding</keyword>
<evidence type="ECO:0000256" key="8">
    <source>
        <dbReference type="ARBA" id="ARBA00048336"/>
    </source>
</evidence>
<dbReference type="Pfam" id="PF00149">
    <property type="entry name" value="Metallophos"/>
    <property type="match status" value="1"/>
</dbReference>
<sequence length="376" mass="43489">MGTFLEKILKFQVSVGSKQMLISSGHSVYLQKKIINNQRILFGKVFMVISDQLQCMDAYNDQKIFALFSQIFDYMPIAAIVNDTLFCCHGGVSQWMTSRDAIRNIKRPIVLYSMSMLQSCLFTDLLWADPNPSQIKTSFRQFQDCAGLLRGKQDYEGGVCVNFPGKCITVHTTNANDLSQIRAAYLLLKKIGDQLDVDCSQNAFNRCHIPPPSRLEYIGMMWSFVTNYRKLRYTDYFNKLSRKNMIEHWTVNESSELHFVSPEIIRDWMVVCATRELSHISKFQDNGRHVTTIAAYTEYFPIIFDIIKGLKGTFRVILTDEEIHFFHTISMFPPQSHLPISYKDWPLEPFEIKVPNNQDVLSRIKSLSQVWEPLPS</sequence>
<keyword evidence="4" id="KW-0378">Hydrolase</keyword>
<evidence type="ECO:0000256" key="2">
    <source>
        <dbReference type="ARBA" id="ARBA00013081"/>
    </source>
</evidence>
<protein>
    <recommendedName>
        <fullName evidence="2">protein-serine/threonine phosphatase</fullName>
        <ecNumber evidence="2">3.1.3.16</ecNumber>
    </recommendedName>
</protein>
<dbReference type="InterPro" id="IPR029052">
    <property type="entry name" value="Metallo-depent_PP-like"/>
</dbReference>
<reference evidence="10 11" key="2">
    <citation type="submission" date="2018-10" db="EMBL/GenBank/DDBJ databases">
        <authorList>
            <consortium name="Pathogen Informatics"/>
        </authorList>
    </citation>
    <scope>NUCLEOTIDE SEQUENCE [LARGE SCALE GENOMIC DNA]</scope>
</reference>
<comment type="catalytic activity">
    <reaction evidence="7">
        <text>O-phospho-L-seryl-[protein] + H2O = L-seryl-[protein] + phosphate</text>
        <dbReference type="Rhea" id="RHEA:20629"/>
        <dbReference type="Rhea" id="RHEA-COMP:9863"/>
        <dbReference type="Rhea" id="RHEA-COMP:11604"/>
        <dbReference type="ChEBI" id="CHEBI:15377"/>
        <dbReference type="ChEBI" id="CHEBI:29999"/>
        <dbReference type="ChEBI" id="CHEBI:43474"/>
        <dbReference type="ChEBI" id="CHEBI:83421"/>
        <dbReference type="EC" id="3.1.3.16"/>
    </reaction>
</comment>
<comment type="cofactor">
    <cofactor evidence="1">
        <name>Mn(2+)</name>
        <dbReference type="ChEBI" id="CHEBI:29035"/>
    </cofactor>
</comment>
<evidence type="ECO:0000256" key="1">
    <source>
        <dbReference type="ARBA" id="ARBA00001936"/>
    </source>
</evidence>
<evidence type="ECO:0000256" key="3">
    <source>
        <dbReference type="ARBA" id="ARBA00022723"/>
    </source>
</evidence>
<dbReference type="GO" id="GO:0046872">
    <property type="term" value="F:metal ion binding"/>
    <property type="evidence" value="ECO:0007669"/>
    <property type="project" value="UniProtKB-KW"/>
</dbReference>
<dbReference type="EMBL" id="UXUI01008978">
    <property type="protein sequence ID" value="VDD92812.1"/>
    <property type="molecule type" value="Genomic_DNA"/>
</dbReference>
<comment type="catalytic activity">
    <reaction evidence="8">
        <text>O-phospho-L-threonyl-[protein] + H2O = L-threonyl-[protein] + phosphate</text>
        <dbReference type="Rhea" id="RHEA:47004"/>
        <dbReference type="Rhea" id="RHEA-COMP:11060"/>
        <dbReference type="Rhea" id="RHEA-COMP:11605"/>
        <dbReference type="ChEBI" id="CHEBI:15377"/>
        <dbReference type="ChEBI" id="CHEBI:30013"/>
        <dbReference type="ChEBI" id="CHEBI:43474"/>
        <dbReference type="ChEBI" id="CHEBI:61977"/>
        <dbReference type="EC" id="3.1.3.16"/>
    </reaction>
</comment>
<dbReference type="GO" id="GO:0005737">
    <property type="term" value="C:cytoplasm"/>
    <property type="evidence" value="ECO:0007669"/>
    <property type="project" value="TreeGrafter"/>
</dbReference>
<keyword evidence="11" id="KW-1185">Reference proteome</keyword>
<evidence type="ECO:0000256" key="7">
    <source>
        <dbReference type="ARBA" id="ARBA00047761"/>
    </source>
</evidence>
<dbReference type="SUPFAM" id="SSF56300">
    <property type="entry name" value="Metallo-dependent phosphatases"/>
    <property type="match status" value="1"/>
</dbReference>
<keyword evidence="5" id="KW-0904">Protein phosphatase</keyword>
<gene>
    <name evidence="10" type="ORF">EVEC_LOCUS7563</name>
</gene>
<dbReference type="EC" id="3.1.3.16" evidence="2"/>
<accession>A0A0N4VC03</accession>
<dbReference type="PRINTS" id="PR00114">
    <property type="entry name" value="STPHPHTASE"/>
</dbReference>
<dbReference type="SMART" id="SM00156">
    <property type="entry name" value="PP2Ac"/>
    <property type="match status" value="1"/>
</dbReference>
<evidence type="ECO:0000313" key="11">
    <source>
        <dbReference type="Proteomes" id="UP000274131"/>
    </source>
</evidence>